<gene>
    <name evidence="22" type="ORF">M514_26404</name>
</gene>
<keyword evidence="14" id="KW-0446">Lipid-binding</keyword>
<keyword evidence="13" id="KW-0443">Lipid metabolism</keyword>
<evidence type="ECO:0000256" key="3">
    <source>
        <dbReference type="ARBA" id="ARBA00004653"/>
    </source>
</evidence>
<evidence type="ECO:0000256" key="9">
    <source>
        <dbReference type="ARBA" id="ARBA00022737"/>
    </source>
</evidence>
<sequence>MALLLIMPLRRCPNGAKLNCLELFSLLRVVAMLRRRSRLAEEVAHAYYKYGRFCCSHPYATLAHSLSMALFLSYPLLCARWYYPSPCVLVKTANLTYQSNADDLSWLNNDLPVAYIVQVILHTTPKDNFSTSFSPSHLMRSFFEAAFELRNRTTNLPGCCSESMLSEVWPLHASPSTSLRSTCRLLSPSGLWNHSQQVLLADRHFPNSLHSKKGTNCKGELLIGATDVPKLTDAHWHYAMTLMITGAKVDQVCQLRTALSSLAGSQPFIPLQREMESEEDGILHIYYKIKRTWFDYILLVVSYVILLFYLYACSQKIEMVKSKWALAFGAVLTVALSLLMAAGICVHFQLTRRTWLVELFPYLALVVGMENILCMTRSVVSTPTELDVRSRVAQGLGIEGWSLTKNFCTGFIVLSFGLLFSNVPEITEFCTIALVGFVADFYMQLFFYAPCLAFDLARFKATLNEGRSRSVAYDLPKYSQVVCPFKAFFGWKSSNETVTTPSTDEGRKEQKAAKEQSEVCVRVSSAESTVHLHQLPLPDCLNRMFAFRQRRYFQRVFMVIVAGWIVWFAVGIQQWVNSVVEPTHATYQPTVTTVQEEYNTDNPNWQLYRCWADFLESRVSTVNGRFVTVLPPVHLAVQLDETSVANMIRRTRAAQPVIIENGDYKKFLPSKELQIGRRISWLEVQMTVVLLLTCCLFLIVAIFIFYVCFIGGRNCSWKSPTLTSSREWKRFSLTADSARVKGDLFIIESLPLAFESLGEEYQMLHSLNDDLLLSLSSDCRLVIWNGRTGQAEYSFWLRRPVVQIKPLLRPCSSSMAHSAKNLNSEDAYVWSMTGQGELVAFGLSDGTFRLHNMNVGGNLIFENRLSNVGVTEVLMNGNRVVLARSNGFLDFLELCHSSNALNSLTCRLIRSIRAHAMLINCMQICNDFLVSGGDDRTVKVCNLSSCTIRHSLFGHNAPVISLATDPPDVAFTCCFEGVLCAWNLNEGRLLWMADDIATGSLTTVSLALSGALLIGYCSNRSLWLWSKCTGHLLSCIKPEEGQKAETDFGCLFDLPQMVLLNDNVAAIASRRGIQFWDVLSRMMLREVTIEGVSQFCPVRCLRRLGDDSVVCVVEDVIYRVPFPVVKV</sequence>
<dbReference type="GO" id="GO:0012507">
    <property type="term" value="C:ER to Golgi transport vesicle membrane"/>
    <property type="evidence" value="ECO:0007669"/>
    <property type="project" value="UniProtKB-SubCell"/>
</dbReference>
<proteinExistence type="inferred from homology"/>
<dbReference type="GO" id="GO:0045540">
    <property type="term" value="P:regulation of cholesterol biosynthetic process"/>
    <property type="evidence" value="ECO:0007669"/>
    <property type="project" value="TreeGrafter"/>
</dbReference>
<dbReference type="GO" id="GO:0008203">
    <property type="term" value="P:cholesterol metabolic process"/>
    <property type="evidence" value="ECO:0007669"/>
    <property type="project" value="UniProtKB-KW"/>
</dbReference>
<evidence type="ECO:0000256" key="8">
    <source>
        <dbReference type="ARBA" id="ARBA00022692"/>
    </source>
</evidence>
<feature type="transmembrane region" description="Helical" evidence="20">
    <location>
        <begin position="293"/>
        <end position="312"/>
    </location>
</feature>
<evidence type="ECO:0000256" key="2">
    <source>
        <dbReference type="ARBA" id="ARBA00004557"/>
    </source>
</evidence>
<evidence type="ECO:0000256" key="4">
    <source>
        <dbReference type="ARBA" id="ARBA00007410"/>
    </source>
</evidence>
<dbReference type="GO" id="GO:0032933">
    <property type="term" value="P:SREBP signaling pathway"/>
    <property type="evidence" value="ECO:0007669"/>
    <property type="project" value="InterPro"/>
</dbReference>
<evidence type="ECO:0000256" key="16">
    <source>
        <dbReference type="ARBA" id="ARBA00023166"/>
    </source>
</evidence>
<evidence type="ECO:0000256" key="1">
    <source>
        <dbReference type="ARBA" id="ARBA00004477"/>
    </source>
</evidence>
<feature type="transmembrane region" description="Helical" evidence="20">
    <location>
        <begin position="362"/>
        <end position="380"/>
    </location>
</feature>
<evidence type="ECO:0000259" key="21">
    <source>
        <dbReference type="PROSITE" id="PS50156"/>
    </source>
</evidence>
<feature type="transmembrane region" description="Helical" evidence="20">
    <location>
        <begin position="401"/>
        <end position="420"/>
    </location>
</feature>
<dbReference type="Gene3D" id="2.130.10.10">
    <property type="entry name" value="YVTN repeat-like/Quinoprotein amine dehydrogenase"/>
    <property type="match status" value="1"/>
</dbReference>
<evidence type="ECO:0000313" key="22">
    <source>
        <dbReference type="EMBL" id="KFD61443.1"/>
    </source>
</evidence>
<protein>
    <recommendedName>
        <fullName evidence="5">Sterol regulatory element-binding protein cleavage-activating protein</fullName>
    </recommendedName>
</protein>
<dbReference type="SUPFAM" id="SSF50978">
    <property type="entry name" value="WD40 repeat-like"/>
    <property type="match status" value="1"/>
</dbReference>
<dbReference type="InterPro" id="IPR001680">
    <property type="entry name" value="WD40_rpt"/>
</dbReference>
<evidence type="ECO:0000256" key="18">
    <source>
        <dbReference type="ARBA" id="ARBA00023221"/>
    </source>
</evidence>
<feature type="transmembrane region" description="Helical" evidence="20">
    <location>
        <begin position="688"/>
        <end position="709"/>
    </location>
</feature>
<reference evidence="22" key="1">
    <citation type="journal article" date="2014" name="Nat. Genet.">
        <title>Genome and transcriptome of the porcine whipworm Trichuris suis.</title>
        <authorList>
            <person name="Jex A.R."/>
            <person name="Nejsum P."/>
            <person name="Schwarz E.M."/>
            <person name="Hu L."/>
            <person name="Young N.D."/>
            <person name="Hall R.S."/>
            <person name="Korhonen P.K."/>
            <person name="Liao S."/>
            <person name="Thamsborg S."/>
            <person name="Xia J."/>
            <person name="Xu P."/>
            <person name="Wang S."/>
            <person name="Scheerlinck J.P."/>
            <person name="Hofmann A."/>
            <person name="Sternberg P.W."/>
            <person name="Wang J."/>
            <person name="Gasser R.B."/>
        </authorList>
    </citation>
    <scope>NUCLEOTIDE SEQUENCE [LARGE SCALE GENOMIC DNA]</scope>
    <source>
        <strain evidence="22">DCEP-RM93F</strain>
    </source>
</reference>
<dbReference type="GO" id="GO:0005789">
    <property type="term" value="C:endoplasmic reticulum membrane"/>
    <property type="evidence" value="ECO:0007669"/>
    <property type="project" value="UniProtKB-SubCell"/>
</dbReference>
<dbReference type="InterPro" id="IPR053958">
    <property type="entry name" value="HMGCR/SNAP/NPC1-like_SSD"/>
</dbReference>
<keyword evidence="6" id="KW-0153">Cholesterol metabolism</keyword>
<keyword evidence="16" id="KW-1207">Sterol metabolism</keyword>
<keyword evidence="12" id="KW-0333">Golgi apparatus</keyword>
<dbReference type="Proteomes" id="UP000030758">
    <property type="component" value="Unassembled WGS sequence"/>
</dbReference>
<accession>A0A085MW47</accession>
<organism evidence="22">
    <name type="scientific">Trichuris suis</name>
    <name type="common">pig whipworm</name>
    <dbReference type="NCBI Taxonomy" id="68888"/>
    <lineage>
        <taxon>Eukaryota</taxon>
        <taxon>Metazoa</taxon>
        <taxon>Ecdysozoa</taxon>
        <taxon>Nematoda</taxon>
        <taxon>Enoplea</taxon>
        <taxon>Dorylaimia</taxon>
        <taxon>Trichinellida</taxon>
        <taxon>Trichuridae</taxon>
        <taxon>Trichuris</taxon>
    </lineage>
</organism>
<feature type="transmembrane region" description="Helical" evidence="20">
    <location>
        <begin position="432"/>
        <end position="457"/>
    </location>
</feature>
<evidence type="ECO:0000256" key="7">
    <source>
        <dbReference type="ARBA" id="ARBA00022574"/>
    </source>
</evidence>
<evidence type="ECO:0000256" key="15">
    <source>
        <dbReference type="ARBA" id="ARBA00023136"/>
    </source>
</evidence>
<keyword evidence="17" id="KW-0325">Glycoprotein</keyword>
<evidence type="ECO:0000256" key="19">
    <source>
        <dbReference type="ARBA" id="ARBA00045958"/>
    </source>
</evidence>
<keyword evidence="11 20" id="KW-1133">Transmembrane helix</keyword>
<evidence type="ECO:0000256" key="13">
    <source>
        <dbReference type="ARBA" id="ARBA00023098"/>
    </source>
</evidence>
<keyword evidence="10" id="KW-0256">Endoplasmic reticulum</keyword>
<keyword evidence="18" id="KW-0753">Steroid metabolism</keyword>
<dbReference type="PROSITE" id="PS50156">
    <property type="entry name" value="SSD"/>
    <property type="match status" value="1"/>
</dbReference>
<evidence type="ECO:0000256" key="11">
    <source>
        <dbReference type="ARBA" id="ARBA00022989"/>
    </source>
</evidence>
<evidence type="ECO:0000256" key="6">
    <source>
        <dbReference type="ARBA" id="ARBA00022548"/>
    </source>
</evidence>
<dbReference type="EMBL" id="KL367623">
    <property type="protein sequence ID" value="KFD61443.1"/>
    <property type="molecule type" value="Genomic_DNA"/>
</dbReference>
<keyword evidence="9" id="KW-0677">Repeat</keyword>
<feature type="domain" description="SSD" evidence="21">
    <location>
        <begin position="295"/>
        <end position="454"/>
    </location>
</feature>
<comment type="function">
    <text evidence="19">Escort protein required for cholesterol as well as lipid homeostasis. Regulates export of the SCAP-SREBP complex from the endoplasmic reticulum to the Golgi upon low cholesterol, thereby regulating the processing of sterol regulatory element-binding proteins (SREBPs) SREBF1/SREBP1 and SREBF2/SREBP2. At high sterol concentrations, formation of a ternary complex with INSIG (INSIG1 or INSIG2) leads to mask the ER export signal in SCAP, promoting retention of the complex in the endoplasmic reticulum. Low sterol concentrations trigger release of INSIG, a conformational change in the SSD domain of SCAP, unmasking of the ER export signal, promoting recruitment into COPII-coated vesicles and transport of the SCAP-SREBP to the Golgi: in the Golgi, SREBPs are then processed, releasing the transcription factor fragment of SREBPs from the membrane, its import into the nucleus and up-regulation of LDLR, INSIG1 and the mevalonate pathway. Binds cholesterol via its SSD domain.</text>
</comment>
<comment type="similarity">
    <text evidence="4">Belongs to the WD repeat SCAP family.</text>
</comment>
<dbReference type="PANTHER" id="PTHR46378">
    <property type="entry name" value="STEROL REGULATORY ELEMENT-BINDING PROTEIN CLEAVAGE-ACTIVATING PROTEIN"/>
    <property type="match status" value="1"/>
</dbReference>
<feature type="transmembrane region" description="Helical" evidence="20">
    <location>
        <begin position="552"/>
        <end position="572"/>
    </location>
</feature>
<evidence type="ECO:0000256" key="5">
    <source>
        <dbReference type="ARBA" id="ARBA00019541"/>
    </source>
</evidence>
<evidence type="ECO:0000256" key="20">
    <source>
        <dbReference type="SAM" id="Phobius"/>
    </source>
</evidence>
<evidence type="ECO:0000256" key="17">
    <source>
        <dbReference type="ARBA" id="ARBA00023180"/>
    </source>
</evidence>
<evidence type="ECO:0000256" key="10">
    <source>
        <dbReference type="ARBA" id="ARBA00022824"/>
    </source>
</evidence>
<dbReference type="InterPro" id="IPR015943">
    <property type="entry name" value="WD40/YVTN_repeat-like_dom_sf"/>
</dbReference>
<keyword evidence="15 20" id="KW-0472">Membrane</keyword>
<dbReference type="SUPFAM" id="SSF82866">
    <property type="entry name" value="Multidrug efflux transporter AcrB transmembrane domain"/>
    <property type="match status" value="1"/>
</dbReference>
<name>A0A085MW47_9BILA</name>
<evidence type="ECO:0000256" key="12">
    <source>
        <dbReference type="ARBA" id="ARBA00023034"/>
    </source>
</evidence>
<dbReference type="Pfam" id="PF12349">
    <property type="entry name" value="Sterol-sensing"/>
    <property type="match status" value="1"/>
</dbReference>
<dbReference type="GO" id="GO:0032934">
    <property type="term" value="F:sterol binding"/>
    <property type="evidence" value="ECO:0007669"/>
    <property type="project" value="InterPro"/>
</dbReference>
<dbReference type="InterPro" id="IPR030225">
    <property type="entry name" value="SCAP"/>
</dbReference>
<feature type="transmembrane region" description="Helical" evidence="20">
    <location>
        <begin position="324"/>
        <end position="350"/>
    </location>
</feature>
<dbReference type="InterPro" id="IPR036322">
    <property type="entry name" value="WD40_repeat_dom_sf"/>
</dbReference>
<dbReference type="GO" id="GO:0000139">
    <property type="term" value="C:Golgi membrane"/>
    <property type="evidence" value="ECO:0007669"/>
    <property type="project" value="UniProtKB-SubCell"/>
</dbReference>
<dbReference type="InterPro" id="IPR000731">
    <property type="entry name" value="SSD"/>
</dbReference>
<dbReference type="SMART" id="SM00320">
    <property type="entry name" value="WD40"/>
    <property type="match status" value="2"/>
</dbReference>
<keyword evidence="8 20" id="KW-0812">Transmembrane</keyword>
<dbReference type="GO" id="GO:0032936">
    <property type="term" value="C:SREBP-SCAP complex"/>
    <property type="evidence" value="ECO:0007669"/>
    <property type="project" value="TreeGrafter"/>
</dbReference>
<dbReference type="PANTHER" id="PTHR46378:SF1">
    <property type="entry name" value="STEROL REGULATORY ELEMENT-BINDING PROTEIN CLEAVAGE-ACTIVATING PROTEIN"/>
    <property type="match status" value="1"/>
</dbReference>
<dbReference type="AlphaFoldDB" id="A0A085MW47"/>
<keyword evidence="7" id="KW-0853">WD repeat</keyword>
<comment type="subcellular location">
    <subcellularLocation>
        <location evidence="2">Cytoplasmic vesicle</location>
        <location evidence="2">COPII-coated vesicle membrane</location>
        <topology evidence="2">Multi-pass membrane protein</topology>
    </subcellularLocation>
    <subcellularLocation>
        <location evidence="1">Endoplasmic reticulum membrane</location>
        <topology evidence="1">Multi-pass membrane protein</topology>
    </subcellularLocation>
    <subcellularLocation>
        <location evidence="3">Golgi apparatus membrane</location>
        <topology evidence="3">Multi-pass membrane protein</topology>
    </subcellularLocation>
</comment>
<evidence type="ECO:0000256" key="14">
    <source>
        <dbReference type="ARBA" id="ARBA00023121"/>
    </source>
</evidence>